<dbReference type="Proteomes" id="UP001500928">
    <property type="component" value="Unassembled WGS sequence"/>
</dbReference>
<accession>A0ABP9BD69</accession>
<organism evidence="3 4">
    <name type="scientific">Actinomycetospora chlora</name>
    <dbReference type="NCBI Taxonomy" id="663608"/>
    <lineage>
        <taxon>Bacteria</taxon>
        <taxon>Bacillati</taxon>
        <taxon>Actinomycetota</taxon>
        <taxon>Actinomycetes</taxon>
        <taxon>Pseudonocardiales</taxon>
        <taxon>Pseudonocardiaceae</taxon>
        <taxon>Actinomycetospora</taxon>
    </lineage>
</organism>
<reference evidence="4" key="1">
    <citation type="journal article" date="2019" name="Int. J. Syst. Evol. Microbiol.">
        <title>The Global Catalogue of Microorganisms (GCM) 10K type strain sequencing project: providing services to taxonomists for standard genome sequencing and annotation.</title>
        <authorList>
            <consortium name="The Broad Institute Genomics Platform"/>
            <consortium name="The Broad Institute Genome Sequencing Center for Infectious Disease"/>
            <person name="Wu L."/>
            <person name="Ma J."/>
        </authorList>
    </citation>
    <scope>NUCLEOTIDE SEQUENCE [LARGE SCALE GENOMIC DNA]</scope>
    <source>
        <strain evidence="4">JCM 17979</strain>
    </source>
</reference>
<name>A0ABP9BD69_9PSEU</name>
<proteinExistence type="predicted"/>
<dbReference type="RefSeq" id="WP_345416843.1">
    <property type="nucleotide sequence ID" value="NZ_BAABHO010000024.1"/>
</dbReference>
<keyword evidence="2" id="KW-0472">Membrane</keyword>
<keyword evidence="4" id="KW-1185">Reference proteome</keyword>
<evidence type="ECO:0000313" key="4">
    <source>
        <dbReference type="Proteomes" id="UP001500928"/>
    </source>
</evidence>
<gene>
    <name evidence="3" type="ORF">GCM10023200_32260</name>
</gene>
<protein>
    <submittedName>
        <fullName evidence="3">Uncharacterized protein</fullName>
    </submittedName>
</protein>
<sequence>MLVLAPDPRLGIAPERVARVRALLEEAEAGGPVPGLAVALPGGPDGVLDAVVVRPDGVLGLAPLPAGEREAARDAARAAVGAGGGALLTREPATPATGSARIRTPRTGATAREAADELDRLLGLPDPPCGAPRRVLATLGDDDESGAGATRAALAAPVGSFRVLDGDDVRRLLVAFRLAEHDPGDARLAEAGFLDPGTPALGAGASPETAPVPVPASRSGSLPRTGVLPASAPGSSAPESSGPPPPGGAIGGLVSRSGRAASRGRYGGRLPDWVWGWRGLTLAAVAAFLVALGLAFLVGRAATGGDPTPDAAVTRTVDGITFTRQVATTDATCDGHAYRQAASFLRERPCLHLDRSLWSGVADGQQIVVAVATVQLADTTTAGAFRSLVDSDGTGNISDLLREQRGYPGAPPALTGQGYASAQLGDRVVVAEADGIDPGFTDGAALDRISRAGLALR</sequence>
<feature type="transmembrane region" description="Helical" evidence="2">
    <location>
        <begin position="275"/>
        <end position="298"/>
    </location>
</feature>
<comment type="caution">
    <text evidence="3">The sequence shown here is derived from an EMBL/GenBank/DDBJ whole genome shotgun (WGS) entry which is preliminary data.</text>
</comment>
<feature type="region of interest" description="Disordered" evidence="1">
    <location>
        <begin position="87"/>
        <end position="108"/>
    </location>
</feature>
<keyword evidence="2" id="KW-1133">Transmembrane helix</keyword>
<feature type="region of interest" description="Disordered" evidence="1">
    <location>
        <begin position="199"/>
        <end position="254"/>
    </location>
</feature>
<keyword evidence="2" id="KW-0812">Transmembrane</keyword>
<dbReference type="EMBL" id="BAABHO010000024">
    <property type="protein sequence ID" value="GAA4793910.1"/>
    <property type="molecule type" value="Genomic_DNA"/>
</dbReference>
<feature type="compositionally biased region" description="Low complexity" evidence="1">
    <location>
        <begin position="229"/>
        <end position="240"/>
    </location>
</feature>
<evidence type="ECO:0000256" key="2">
    <source>
        <dbReference type="SAM" id="Phobius"/>
    </source>
</evidence>
<evidence type="ECO:0000256" key="1">
    <source>
        <dbReference type="SAM" id="MobiDB-lite"/>
    </source>
</evidence>
<evidence type="ECO:0000313" key="3">
    <source>
        <dbReference type="EMBL" id="GAA4793910.1"/>
    </source>
</evidence>